<dbReference type="Proteomes" id="UP000002872">
    <property type="component" value="Unassembled WGS sequence"/>
</dbReference>
<dbReference type="EMBL" id="GL870876">
    <property type="protein sequence ID" value="EIJ89799.1"/>
    <property type="molecule type" value="Genomic_DNA"/>
</dbReference>
<accession>I3EKQ2</accession>
<evidence type="ECO:0000313" key="2">
    <source>
        <dbReference type="EMBL" id="EIJ89799.1"/>
    </source>
</evidence>
<gene>
    <name evidence="2" type="ORF">NEQG_00569</name>
</gene>
<dbReference type="VEuPathDB" id="MicrosporidiaDB:NEQG_00569"/>
<keyword evidence="1" id="KW-0812">Transmembrane</keyword>
<dbReference type="HOGENOM" id="CLU_038286_0_0_1"/>
<sequence>MKAKQQRVDGALILSKPTQLNYTVIYMLCVLTICIESALCKISYTTAYMKTSYEVKKAPIERILTDSICYPEHKNPSYSTIDGLLDEKVMEKEAHITRKNKTNKFSLCLLAHRRVYKHRISSFLEKTQHFSIEMPSNPTNSDIQLFFKILDYISTRNIGLSQLKIKNIDFVPMGKYITAYNPPDGEVKIYNLLALNGKDINHFTPLHLAKNVYITYKENSDNIKPKQDIKDINDLFNYFNYEKESLISLGHDMHRRKLQNCRTNFHINCVFSPVTNAIVKNKIAENMNMMIQILYINFYDYEKYISYALSMGEKHNVSELAVVIPKSAASDPKLGSLYDLKKLKHMFYKNMLSAFNSELQEKFKEKRKTAYSTLKACVKTIQS</sequence>
<keyword evidence="1" id="KW-1133">Transmembrane helix</keyword>
<reference evidence="2" key="1">
    <citation type="submission" date="2011-01" db="EMBL/GenBank/DDBJ databases">
        <title>The Genome Sequence of Nematocida parisii strain ERTm3.</title>
        <authorList>
            <consortium name="The Broad Institute Genome Sequencing Platform"/>
            <consortium name="The Broad Institute Genome Sequencing Center for Infectious Disease"/>
            <person name="Cuomo C."/>
            <person name="Troemel E."/>
            <person name="Young S.K."/>
            <person name="Zeng Q."/>
            <person name="Gargeya S."/>
            <person name="Fitzgerald M."/>
            <person name="Haas B."/>
            <person name="Abouelleil A."/>
            <person name="Alvarado L."/>
            <person name="Arachchi H.M."/>
            <person name="Berlin A."/>
            <person name="Chapman S.B."/>
            <person name="Gearin G."/>
            <person name="Goldberg J."/>
            <person name="Griggs A."/>
            <person name="Gujja S."/>
            <person name="Hansen M."/>
            <person name="Heiman D."/>
            <person name="Howarth C."/>
            <person name="Larimer J."/>
            <person name="Lui A."/>
            <person name="MacDonald P.J.P."/>
            <person name="McCowen C."/>
            <person name="Montmayeur A."/>
            <person name="Murphy C."/>
            <person name="Neiman D."/>
            <person name="Pearson M."/>
            <person name="Priest M."/>
            <person name="Roberts A."/>
            <person name="Saif S."/>
            <person name="Shea T."/>
            <person name="Sisk P."/>
            <person name="Stolte C."/>
            <person name="Sykes S."/>
            <person name="Wortman J."/>
            <person name="Nusbaum C."/>
            <person name="Birren B."/>
        </authorList>
    </citation>
    <scope>NUCLEOTIDE SEQUENCE</scope>
    <source>
        <strain evidence="2">ERTm3</strain>
    </source>
</reference>
<dbReference type="InParanoid" id="I3EKQ2"/>
<keyword evidence="1" id="KW-0472">Membrane</keyword>
<dbReference type="AlphaFoldDB" id="I3EKQ2"/>
<protein>
    <submittedName>
        <fullName evidence="2">Uncharacterized protein</fullName>
    </submittedName>
</protein>
<evidence type="ECO:0000313" key="3">
    <source>
        <dbReference type="Proteomes" id="UP000002872"/>
    </source>
</evidence>
<name>I3EKQ2_NEMP3</name>
<keyword evidence="3" id="KW-1185">Reference proteome</keyword>
<organism evidence="2 3">
    <name type="scientific">Nematocida parisii (strain ERTm3)</name>
    <name type="common">Nematode killer fungus</name>
    <dbReference type="NCBI Taxonomy" id="935791"/>
    <lineage>
        <taxon>Eukaryota</taxon>
        <taxon>Fungi</taxon>
        <taxon>Fungi incertae sedis</taxon>
        <taxon>Microsporidia</taxon>
        <taxon>Nematocida</taxon>
    </lineage>
</organism>
<feature type="transmembrane region" description="Helical" evidence="1">
    <location>
        <begin position="20"/>
        <end position="39"/>
    </location>
</feature>
<evidence type="ECO:0000256" key="1">
    <source>
        <dbReference type="SAM" id="Phobius"/>
    </source>
</evidence>
<dbReference type="OrthoDB" id="10362217at2759"/>
<proteinExistence type="predicted"/>